<keyword evidence="1" id="KW-0812">Transmembrane</keyword>
<dbReference type="EMBL" id="DACQKT010000008">
    <property type="protein sequence ID" value="HAS6678547.1"/>
    <property type="molecule type" value="Genomic_DNA"/>
</dbReference>
<dbReference type="EMBL" id="NIXT01000022">
    <property type="protein sequence ID" value="OXE34676.1"/>
    <property type="molecule type" value="Genomic_DNA"/>
</dbReference>
<sequence>MFSRIGMDSALIAVPLLFVFTSVFTGAPFFLILAVYHHCIGNDRYPHFFIHIHMSPIIALAKL</sequence>
<reference evidence="2" key="2">
    <citation type="journal article" date="2018" name="Genome Biol.">
        <title>SKESA: strategic k-mer extension for scrupulous assemblies.</title>
        <authorList>
            <person name="Souvorov A."/>
            <person name="Agarwala R."/>
            <person name="Lipman D.J."/>
        </authorList>
    </citation>
    <scope>NUCLEOTIDE SEQUENCE</scope>
    <source>
        <strain evidence="2">1930</strain>
    </source>
</reference>
<reference evidence="2" key="4">
    <citation type="submission" date="2019-12" db="EMBL/GenBank/DDBJ databases">
        <authorList>
            <consortium name="NCBI Pathogen Detection Project"/>
        </authorList>
    </citation>
    <scope>NUCLEOTIDE SEQUENCE</scope>
    <source>
        <strain evidence="2">1930</strain>
    </source>
</reference>
<dbReference type="EMBL" id="CP034298">
    <property type="protein sequence ID" value="QHH08746.1"/>
    <property type="molecule type" value="Genomic_DNA"/>
</dbReference>
<dbReference type="Proteomes" id="UP000856022">
    <property type="component" value="Unassembled WGS sequence"/>
</dbReference>
<feature type="transmembrane region" description="Helical" evidence="1">
    <location>
        <begin position="12"/>
        <end position="36"/>
    </location>
</feature>
<evidence type="ECO:0000313" key="5">
    <source>
        <dbReference type="Proteomes" id="UP000214596"/>
    </source>
</evidence>
<dbReference type="Proteomes" id="UP000214596">
    <property type="component" value="Unassembled WGS sequence"/>
</dbReference>
<proteinExistence type="predicted"/>
<gene>
    <name evidence="3" type="ORF">CA163_01065</name>
    <name evidence="4" type="ORF">EHC69_04945</name>
    <name evidence="2" type="ORF">I7278_17220</name>
</gene>
<name>A0A227AP44_VIBPH</name>
<evidence type="ECO:0000256" key="1">
    <source>
        <dbReference type="SAM" id="Phobius"/>
    </source>
</evidence>
<reference evidence="3 5" key="1">
    <citation type="journal article" date="2017" name="Appl. Environ. Microbiol.">
        <title>Parallel evolution of two clades of a major Atlantic endemic Vibrio parahaemolyticus pathogen lineage by independent acquisition of related pathogenicity islands.</title>
        <authorList>
            <person name="Xu F."/>
            <person name="Gonzalez-Escalona N."/>
            <person name="Drees K.P."/>
            <person name="Sebra R.P."/>
            <person name="Cooper V.S."/>
            <person name="Jones S.H."/>
            <person name="Whistler C.A."/>
        </authorList>
    </citation>
    <scope>NUCLEOTIDE SEQUENCE [LARGE SCALE GENOMIC DNA]</scope>
    <source>
        <strain evidence="3 5">MAVP-3</strain>
    </source>
</reference>
<protein>
    <submittedName>
        <fullName evidence="3">Uncharacterized protein</fullName>
    </submittedName>
</protein>
<keyword evidence="1" id="KW-0472">Membrane</keyword>
<evidence type="ECO:0000313" key="3">
    <source>
        <dbReference type="EMBL" id="OXE34676.1"/>
    </source>
</evidence>
<dbReference type="Proteomes" id="UP000464718">
    <property type="component" value="Chromosome i"/>
</dbReference>
<evidence type="ECO:0000313" key="6">
    <source>
        <dbReference type="Proteomes" id="UP000464718"/>
    </source>
</evidence>
<accession>A0A227AP44</accession>
<reference evidence="4 6" key="3">
    <citation type="submission" date="2018-12" db="EMBL/GenBank/DDBJ databases">
        <title>Genomic insights into the evolutionary origins and pathogenicity of five Vibrio parahaemolyticus strains isolated from the shrimp with acute hepatopancreatic necrosis disease (AHPND).</title>
        <authorList>
            <person name="Yang Q."/>
            <person name="Dong X."/>
            <person name="Xie G."/>
            <person name="Fu S."/>
            <person name="Zou P."/>
            <person name="Sun J."/>
            <person name="Wang Y."/>
            <person name="Huang J."/>
        </authorList>
    </citation>
    <scope>NUCLEOTIDE SEQUENCE [LARGE SCALE GENOMIC DNA]</scope>
    <source>
        <strain evidence="4 6">20160303005-1</strain>
    </source>
</reference>
<evidence type="ECO:0000313" key="2">
    <source>
        <dbReference type="EMBL" id="HAS6678547.1"/>
    </source>
</evidence>
<dbReference type="AlphaFoldDB" id="A0A227AP44"/>
<keyword evidence="1" id="KW-1133">Transmembrane helix</keyword>
<evidence type="ECO:0000313" key="4">
    <source>
        <dbReference type="EMBL" id="QHH08746.1"/>
    </source>
</evidence>
<organism evidence="3 5">
    <name type="scientific">Vibrio parahaemolyticus</name>
    <dbReference type="NCBI Taxonomy" id="670"/>
    <lineage>
        <taxon>Bacteria</taxon>
        <taxon>Pseudomonadati</taxon>
        <taxon>Pseudomonadota</taxon>
        <taxon>Gammaproteobacteria</taxon>
        <taxon>Vibrionales</taxon>
        <taxon>Vibrionaceae</taxon>
        <taxon>Vibrio</taxon>
    </lineage>
</organism>